<dbReference type="SMART" id="SM00330">
    <property type="entry name" value="PIPKc"/>
    <property type="match status" value="1"/>
</dbReference>
<keyword evidence="5 6" id="KW-0067">ATP-binding</keyword>
<reference evidence="9" key="1">
    <citation type="submission" date="2023-04" db="EMBL/GenBank/DDBJ databases">
        <authorList>
            <person name="Vijverberg K."/>
            <person name="Xiong W."/>
            <person name="Schranz E."/>
        </authorList>
    </citation>
    <scope>NUCLEOTIDE SEQUENCE</scope>
</reference>
<evidence type="ECO:0000256" key="5">
    <source>
        <dbReference type="ARBA" id="ARBA00022840"/>
    </source>
</evidence>
<dbReference type="PANTHER" id="PTHR45748:SF4">
    <property type="entry name" value="1-PHOSPHATIDYLINOSITOL-3-PHOSPHATE 5-KINASE FAB1D-RELATED"/>
    <property type="match status" value="1"/>
</dbReference>
<dbReference type="SUPFAM" id="SSF54849">
    <property type="entry name" value="GroEL-intermediate domain like"/>
    <property type="match status" value="1"/>
</dbReference>
<dbReference type="Pfam" id="PF00118">
    <property type="entry name" value="Cpn60_TCP1"/>
    <property type="match status" value="1"/>
</dbReference>
<name>A0AA35YLM9_LACSI</name>
<evidence type="ECO:0000313" key="10">
    <source>
        <dbReference type="Proteomes" id="UP001177003"/>
    </source>
</evidence>
<dbReference type="Pfam" id="PF01504">
    <property type="entry name" value="PIP5K"/>
    <property type="match status" value="1"/>
</dbReference>
<dbReference type="PANTHER" id="PTHR45748">
    <property type="entry name" value="1-PHOSPHATIDYLINOSITOL 3-PHOSPHATE 5-KINASE-RELATED"/>
    <property type="match status" value="1"/>
</dbReference>
<dbReference type="InterPro" id="IPR027410">
    <property type="entry name" value="TCP-1-like_intermed_sf"/>
</dbReference>
<dbReference type="GO" id="GO:0046854">
    <property type="term" value="P:phosphatidylinositol phosphate biosynthetic process"/>
    <property type="evidence" value="ECO:0007669"/>
    <property type="project" value="TreeGrafter"/>
</dbReference>
<protein>
    <recommendedName>
        <fullName evidence="1">1-phosphatidylinositol-3-phosphate 5-kinase</fullName>
        <ecNumber evidence="1">2.7.1.150</ecNumber>
    </recommendedName>
</protein>
<keyword evidence="4 6" id="KW-0418">Kinase</keyword>
<dbReference type="SUPFAM" id="SSF56104">
    <property type="entry name" value="SAICAR synthase-like"/>
    <property type="match status" value="1"/>
</dbReference>
<gene>
    <name evidence="9" type="ORF">LSALG_LOCUS16311</name>
</gene>
<dbReference type="GO" id="GO:0000285">
    <property type="term" value="F:1-phosphatidylinositol-3-phosphate 5-kinase activity"/>
    <property type="evidence" value="ECO:0007669"/>
    <property type="project" value="UniProtKB-EC"/>
</dbReference>
<evidence type="ECO:0000256" key="3">
    <source>
        <dbReference type="ARBA" id="ARBA00022741"/>
    </source>
</evidence>
<evidence type="ECO:0000256" key="1">
    <source>
        <dbReference type="ARBA" id="ARBA00012009"/>
    </source>
</evidence>
<evidence type="ECO:0000259" key="8">
    <source>
        <dbReference type="PROSITE" id="PS51455"/>
    </source>
</evidence>
<dbReference type="GO" id="GO:0010008">
    <property type="term" value="C:endosome membrane"/>
    <property type="evidence" value="ECO:0007669"/>
    <property type="project" value="TreeGrafter"/>
</dbReference>
<dbReference type="InterPro" id="IPR027409">
    <property type="entry name" value="GroEL-like_apical_dom_sf"/>
</dbReference>
<dbReference type="AlphaFoldDB" id="A0AA35YLM9"/>
<dbReference type="Gene3D" id="3.30.800.10">
    <property type="entry name" value="Phosphatidylinositol Phosphate Kinase II Beta"/>
    <property type="match status" value="1"/>
</dbReference>
<evidence type="ECO:0000256" key="7">
    <source>
        <dbReference type="SAM" id="MobiDB-lite"/>
    </source>
</evidence>
<dbReference type="EC" id="2.7.1.150" evidence="1"/>
<dbReference type="InterPro" id="IPR044769">
    <property type="entry name" value="PIKfyve_PIPKc"/>
</dbReference>
<organism evidence="9 10">
    <name type="scientific">Lactuca saligna</name>
    <name type="common">Willowleaf lettuce</name>
    <dbReference type="NCBI Taxonomy" id="75948"/>
    <lineage>
        <taxon>Eukaryota</taxon>
        <taxon>Viridiplantae</taxon>
        <taxon>Streptophyta</taxon>
        <taxon>Embryophyta</taxon>
        <taxon>Tracheophyta</taxon>
        <taxon>Spermatophyta</taxon>
        <taxon>Magnoliopsida</taxon>
        <taxon>eudicotyledons</taxon>
        <taxon>Gunneridae</taxon>
        <taxon>Pentapetalae</taxon>
        <taxon>asterids</taxon>
        <taxon>campanulids</taxon>
        <taxon>Asterales</taxon>
        <taxon>Asteraceae</taxon>
        <taxon>Cichorioideae</taxon>
        <taxon>Cichorieae</taxon>
        <taxon>Lactucinae</taxon>
        <taxon>Lactuca</taxon>
    </lineage>
</organism>
<keyword evidence="2 6" id="KW-0808">Transferase</keyword>
<keyword evidence="10" id="KW-1185">Reference proteome</keyword>
<dbReference type="PROSITE" id="PS51455">
    <property type="entry name" value="PIPK"/>
    <property type="match status" value="1"/>
</dbReference>
<dbReference type="InterPro" id="IPR002423">
    <property type="entry name" value="Cpn60/GroEL/TCP-1"/>
</dbReference>
<evidence type="ECO:0000313" key="9">
    <source>
        <dbReference type="EMBL" id="CAI9276321.1"/>
    </source>
</evidence>
<proteinExistence type="predicted"/>
<dbReference type="InterPro" id="IPR027484">
    <property type="entry name" value="PInositol-4-P-5-kinase_N"/>
</dbReference>
<feature type="region of interest" description="Disordered" evidence="7">
    <location>
        <begin position="30"/>
        <end position="62"/>
    </location>
</feature>
<evidence type="ECO:0000256" key="6">
    <source>
        <dbReference type="PROSITE-ProRule" id="PRU00781"/>
    </source>
</evidence>
<dbReference type="InterPro" id="IPR002498">
    <property type="entry name" value="PInositol-4-P-4/5-kinase_core"/>
</dbReference>
<dbReference type="SUPFAM" id="SSF52029">
    <property type="entry name" value="GroEL apical domain-like"/>
    <property type="match status" value="1"/>
</dbReference>
<feature type="domain" description="PIPK" evidence="8">
    <location>
        <begin position="806"/>
        <end position="1117"/>
    </location>
</feature>
<dbReference type="GO" id="GO:0005524">
    <property type="term" value="F:ATP binding"/>
    <property type="evidence" value="ECO:0007669"/>
    <property type="project" value="UniProtKB-UniRule"/>
</dbReference>
<dbReference type="InterPro" id="IPR027483">
    <property type="entry name" value="PInositol-4-P-4/5-kinase_C_sf"/>
</dbReference>
<keyword evidence="3 6" id="KW-0547">Nucleotide-binding</keyword>
<evidence type="ECO:0000256" key="2">
    <source>
        <dbReference type="ARBA" id="ARBA00022679"/>
    </source>
</evidence>
<accession>A0AA35YLM9</accession>
<dbReference type="Gene3D" id="3.50.7.10">
    <property type="entry name" value="GroEL"/>
    <property type="match status" value="1"/>
</dbReference>
<dbReference type="EMBL" id="OX465079">
    <property type="protein sequence ID" value="CAI9276321.1"/>
    <property type="molecule type" value="Genomic_DNA"/>
</dbReference>
<sequence>MTHRSLISLPTSALSPAVPVTKTDNSFSCSNDSVVEMPSNDRTLREESSTENHEPCNENGYIDSKIWFPPEPEDQEGDIKGNVANYDDGIMLGDERSGNLKEKIRDMMVFMKSGVKKHVEHLLISKGISCAGNDGDTWVDTIWALSLEAVVSLKLDTLYGKAVNPDIYVKVICVATGSRNQSKVFKGLVFKTQAADSHMPITKPQLLLVWDVSSDGLSSLESHASPSGKEEDVMEMIENFHPDVVLVEKILSQDIQKSIHAKGLPLVMEMKRHHLEKVAICTSSPMSSDQPNDHKLMECETFYLEKIEEEHAALFDNGKRPMKTIMFLGGNPARMGLTILLKGSHRDELKKIKRVVRHAVIIVYHVIRKGLFFQRAAAIDPTEKTILSNCNEDLMTHKGDITAVLGSRRISLFISRHNATSRTACLPDINFYQNFDMPFGKFLVDDLFNQKLFCGTCKELAEAHISYYAHQDRKVTVEVKRLPSHKHLPGENEGKLWMWNFCGQCKPSARSLNPTKRVLFPIDARGVSFGSILELAFLNHPKWEIRFSCGHYFYGDYLHFYGLGSMVVMLTYSTVPTFSVYLPPRKVKFSDVNGGDFLKEEVEKVLQQGRSMFVDIEKSLKEMENKFVGSTLNIEGSCKRFSDIKETLKQEQDQFEVDMRDVSMNKWSYKALSLNHIRWKLMLLSYIWNERVCSLHSSDLKLVDTQTSDGKFSLVHSLKSADPKGWMWRPFSEIQSISLEDLQRGHKRNTQEGLNLHFLLGTDNHMVSDYEDELSSIIACALALAYQEDQNNSLDVKSYQTLHPFSSLSSPNWFSFSYFMDSLGSLFCYPSDESFHSISDGLDMPDSSTYLHPVICMGRLANTPKYTVASLFPKEFLDLRKHCGLSEVSYISSLSRCKPWDAKGGKSECFFAKTLDDRFIIKQIHKTEFCTFHKTAFAYFAYIKKGHTTCLAKILGVYQVTNKKSGTKYDLMVMENITYCRKFTRLYDLKGALFKRSNPATDVVGNVYLDQNFVDDMKLSPIYVEIRSVRKLLAAILNDTSFLHWIGVMDYSLLLGVDTEKKELLCGIIDYLRPYDPERIVENWWKSNFKVPKNHLPTVIPPKEYMNRFVDFIKNFLGVLISERVQEIQKVHPMAQITL</sequence>
<dbReference type="CDD" id="cd17300">
    <property type="entry name" value="PIPKc_PIKfyve"/>
    <property type="match status" value="1"/>
</dbReference>
<feature type="compositionally biased region" description="Basic and acidic residues" evidence="7">
    <location>
        <begin position="42"/>
        <end position="56"/>
    </location>
</feature>
<dbReference type="Proteomes" id="UP001177003">
    <property type="component" value="Chromosome 3"/>
</dbReference>
<evidence type="ECO:0000256" key="4">
    <source>
        <dbReference type="ARBA" id="ARBA00022777"/>
    </source>
</evidence>
<dbReference type="Gene3D" id="3.30.810.10">
    <property type="entry name" value="2-Layer Sandwich"/>
    <property type="match status" value="1"/>
</dbReference>